<dbReference type="InterPro" id="IPR003439">
    <property type="entry name" value="ABC_transporter-like_ATP-bd"/>
</dbReference>
<reference evidence="5" key="1">
    <citation type="submission" date="2024-05" db="EMBL/GenBank/DDBJ databases">
        <title>Campylobacter coli isolated from environmental waters in Slovenia.</title>
        <authorList>
            <person name="Zautner A.E."/>
            <person name="Bunk B."/>
            <person name="Riedel T."/>
            <person name="Sproeer C."/>
        </authorList>
    </citation>
    <scope>NUCLEOTIDE SEQUENCE</scope>
    <source>
        <strain evidence="5">CCS1377</strain>
    </source>
</reference>
<dbReference type="FunFam" id="3.40.50.300:FF:000011">
    <property type="entry name" value="Putative ABC transporter ATP-binding component"/>
    <property type="match status" value="1"/>
</dbReference>
<dbReference type="SUPFAM" id="SSF52540">
    <property type="entry name" value="P-loop containing nucleoside triphosphate hydrolases"/>
    <property type="match status" value="2"/>
</dbReference>
<dbReference type="AlphaFoldDB" id="A0AAU7E5Y6"/>
<feature type="coiled-coil region" evidence="3">
    <location>
        <begin position="538"/>
        <end position="640"/>
    </location>
</feature>
<dbReference type="InterPro" id="IPR051309">
    <property type="entry name" value="ABCF_ATPase"/>
</dbReference>
<dbReference type="Gene3D" id="3.40.50.300">
    <property type="entry name" value="P-loop containing nucleotide triphosphate hydrolases"/>
    <property type="match status" value="2"/>
</dbReference>
<dbReference type="SMART" id="SM00382">
    <property type="entry name" value="AAA"/>
    <property type="match status" value="2"/>
</dbReference>
<dbReference type="CDD" id="cd03221">
    <property type="entry name" value="ABCF_EF-3"/>
    <property type="match status" value="2"/>
</dbReference>
<protein>
    <submittedName>
        <fullName evidence="5">Ribosomal protection-like ABC-F family protein</fullName>
    </submittedName>
</protein>
<dbReference type="Pfam" id="PF12848">
    <property type="entry name" value="ABC_tran_Xtn"/>
    <property type="match status" value="1"/>
</dbReference>
<keyword evidence="2" id="KW-0067">ATP-binding</keyword>
<dbReference type="PROSITE" id="PS50893">
    <property type="entry name" value="ABC_TRANSPORTER_2"/>
    <property type="match status" value="2"/>
</dbReference>
<dbReference type="PANTHER" id="PTHR42855">
    <property type="entry name" value="ABC TRANSPORTER ATP-BINDING SUBUNIT"/>
    <property type="match status" value="1"/>
</dbReference>
<dbReference type="PANTHER" id="PTHR42855:SF1">
    <property type="entry name" value="ABC TRANSPORTER DOMAIN-CONTAINING PROTEIN"/>
    <property type="match status" value="1"/>
</dbReference>
<dbReference type="RefSeq" id="WP_134238673.1">
    <property type="nucleotide sequence ID" value="NZ_CP155620.1"/>
</dbReference>
<dbReference type="Gene3D" id="1.10.287.380">
    <property type="entry name" value="Valyl-tRNA synthetase, C-terminal domain"/>
    <property type="match status" value="1"/>
</dbReference>
<dbReference type="PROSITE" id="PS00211">
    <property type="entry name" value="ABC_TRANSPORTER_1"/>
    <property type="match status" value="2"/>
</dbReference>
<dbReference type="GO" id="GO:0005524">
    <property type="term" value="F:ATP binding"/>
    <property type="evidence" value="ECO:0007669"/>
    <property type="project" value="UniProtKB-KW"/>
</dbReference>
<feature type="domain" description="ABC transporter" evidence="4">
    <location>
        <begin position="1"/>
        <end position="256"/>
    </location>
</feature>
<gene>
    <name evidence="5" type="primary">abc-f</name>
    <name evidence="5" type="ORF">AAH949_04745</name>
</gene>
<dbReference type="GO" id="GO:0003677">
    <property type="term" value="F:DNA binding"/>
    <property type="evidence" value="ECO:0007669"/>
    <property type="project" value="InterPro"/>
</dbReference>
<feature type="domain" description="ABC transporter" evidence="4">
    <location>
        <begin position="332"/>
        <end position="549"/>
    </location>
</feature>
<evidence type="ECO:0000313" key="5">
    <source>
        <dbReference type="EMBL" id="XBJ28416.1"/>
    </source>
</evidence>
<sequence>MALIDLIKASKKFSEKIVLNEANFSANDGEKIAIIGKNGEGKSTFLKVILGILTLDSGRIIRQNGKSIAMLSQSVDFDTNLSVKELIKKELAEIYQILEDYENLQSKLSTNPHNESLLRQIDDLISLIDSKDAWNIDDKITRILKEFQLLEYENRAVCTLSGGEIRRVGLCVLLLKNPDILLLDEPTNHLDVYMSSFLENMLKNSKMCVIFISHDRYFIDAIADKCVEIDAGNLSVFKGGYVNYLEKKTQILQSLAKSHETLLKHLKSEEEWLRRGVKARLKRNEGRKERILKMREEAKKNPSAIQRLKLEISRAALNFNGEKIINRKKMLFELKNISKSIGNKILFKDFSSRILQGERIAIVGKNGCGKSTFLKVLLGQLHQDSGEIKRGELKIGYFDQARSLVNSDKSLLEIFCPNGGDRVEVRGKNMHVYGYLKNFLFPKEFLDKKVSVLSGGEKNRVALALLFTKEYDVLVLDEPTNDLDIATINILEEYLLSFEGAILLVSHDRYFVDKIATKIYAFEKDGFINIEHIPYTQYLETEKELKEFDEYLANLESNQNKEIISKEKSGKKLSYKENEILKLYPEKIQSLEDEIQKLNQQLSDPKFYQEIGIAKLYEQLENLQQELEKLENAYFEVLEKSQNLN</sequence>
<dbReference type="InterPro" id="IPR027417">
    <property type="entry name" value="P-loop_NTPase"/>
</dbReference>
<dbReference type="InterPro" id="IPR032781">
    <property type="entry name" value="ABC_tran_Xtn"/>
</dbReference>
<evidence type="ECO:0000256" key="2">
    <source>
        <dbReference type="ARBA" id="ARBA00022840"/>
    </source>
</evidence>
<dbReference type="EMBL" id="CP155620">
    <property type="protein sequence ID" value="XBJ28416.1"/>
    <property type="molecule type" value="Genomic_DNA"/>
</dbReference>
<dbReference type="InterPro" id="IPR037118">
    <property type="entry name" value="Val-tRNA_synth_C_sf"/>
</dbReference>
<evidence type="ECO:0000256" key="3">
    <source>
        <dbReference type="SAM" id="Coils"/>
    </source>
</evidence>
<dbReference type="InterPro" id="IPR003593">
    <property type="entry name" value="AAA+_ATPase"/>
</dbReference>
<keyword evidence="1" id="KW-0547">Nucleotide-binding</keyword>
<dbReference type="Pfam" id="PF16326">
    <property type="entry name" value="ABC_tran_CTD"/>
    <property type="match status" value="1"/>
</dbReference>
<evidence type="ECO:0000256" key="1">
    <source>
        <dbReference type="ARBA" id="ARBA00022741"/>
    </source>
</evidence>
<name>A0AAU7E5Y6_9BACT</name>
<proteinExistence type="predicted"/>
<keyword evidence="3" id="KW-0175">Coiled coil</keyword>
<organism evidence="5">
    <name type="scientific">Campylobacter sp. CCS1377</name>
    <dbReference type="NCBI Taxonomy" id="3158229"/>
    <lineage>
        <taxon>Bacteria</taxon>
        <taxon>Pseudomonadati</taxon>
        <taxon>Campylobacterota</taxon>
        <taxon>Epsilonproteobacteria</taxon>
        <taxon>Campylobacterales</taxon>
        <taxon>Campylobacteraceae</taxon>
        <taxon>Campylobacter</taxon>
    </lineage>
</organism>
<accession>A0AAU7E5Y6</accession>
<dbReference type="InterPro" id="IPR032524">
    <property type="entry name" value="ABC_tran_C"/>
</dbReference>
<dbReference type="Pfam" id="PF00005">
    <property type="entry name" value="ABC_tran"/>
    <property type="match status" value="2"/>
</dbReference>
<dbReference type="InterPro" id="IPR017871">
    <property type="entry name" value="ABC_transporter-like_CS"/>
</dbReference>
<dbReference type="NCBIfam" id="NF000355">
    <property type="entry name" value="ribo_prot_ABC_F"/>
    <property type="match status" value="1"/>
</dbReference>
<evidence type="ECO:0000259" key="4">
    <source>
        <dbReference type="PROSITE" id="PS50893"/>
    </source>
</evidence>
<dbReference type="GO" id="GO:0016887">
    <property type="term" value="F:ATP hydrolysis activity"/>
    <property type="evidence" value="ECO:0007669"/>
    <property type="project" value="InterPro"/>
</dbReference>